<dbReference type="Proteomes" id="UP000805704">
    <property type="component" value="Chromosome 21"/>
</dbReference>
<evidence type="ECO:0000313" key="2">
    <source>
        <dbReference type="Proteomes" id="UP000805704"/>
    </source>
</evidence>
<organism evidence="1 2">
    <name type="scientific">Nibea albiflora</name>
    <name type="common">Yellow drum</name>
    <name type="synonym">Corvina albiflora</name>
    <dbReference type="NCBI Taxonomy" id="240163"/>
    <lineage>
        <taxon>Eukaryota</taxon>
        <taxon>Metazoa</taxon>
        <taxon>Chordata</taxon>
        <taxon>Craniata</taxon>
        <taxon>Vertebrata</taxon>
        <taxon>Euteleostomi</taxon>
        <taxon>Actinopterygii</taxon>
        <taxon>Neopterygii</taxon>
        <taxon>Teleostei</taxon>
        <taxon>Neoteleostei</taxon>
        <taxon>Acanthomorphata</taxon>
        <taxon>Eupercaria</taxon>
        <taxon>Sciaenidae</taxon>
        <taxon>Nibea</taxon>
    </lineage>
</organism>
<sequence length="693" mass="77399">MTLRVNSRQLLFLSRQETSGNFQKEGTLRVGRQRRASVSDLAEKFCRLRGNLLFILKKQRSFLGFTSFSIRDLLRSEDPHISLSLRTMDGVNEVGEVMVSRLQVEGESDSKTPPEHKCPVLCDSLHTSVHDKENSLMMRAVLCAQVCKVYRFQTEDQRWLLVREQMSETPLSFSLPKQLLSALIREHRNRMQQVKELGDLSPHWDGLRHDVVNHCNHLIGCYQETLDELDKLSVSTCFKSSGCKSDRHLQFVPTNLHAQRMEVTDPDSTGTSSPLLLQCGSVFPVIATVSLSLSVSAGVWYEVITVGAPADHHQSFKHGGLKRLRRKHAQHRNSSVSYSQDESSRARELLASVAQLQPLLFGLAEELLSVSLERNAARLQRVLDSLTQQTEQFVHALKDELVKSALLAIHDQRSSDCDSSHVHSNGLLCDNTPANQEEGEDAGQRDSEYDEEEWATSWQEQLLPLVVTLRDCVREAVGMAQAAMTFVVLQGAVSQTVAQGPAHIVQRHHAVFSQALSALVCGFMLKLCGGDELGMLEDMEVGVADLSGVAFTVTEAKMEESDNLLPTLSGAWFGDSSLQERVNQQSCERLKAYCQTLRDKLQDVAGVQSLSDLLSSLDRSVEAKKRKNVEVLWIAAAVCRAVNGVRLTSCKSAKDRTAMSVTLEQCVLLRERHTLGQQHFSTALDCMRRFDFT</sequence>
<protein>
    <submittedName>
        <fullName evidence="1">Type II inositol 3</fullName>
    </submittedName>
</protein>
<comment type="caution">
    <text evidence="1">The sequence shown here is derived from an EMBL/GenBank/DDBJ whole genome shotgun (WGS) entry which is preliminary data.</text>
</comment>
<dbReference type="EMBL" id="CM024809">
    <property type="protein sequence ID" value="KAG8005938.1"/>
    <property type="molecule type" value="Genomic_DNA"/>
</dbReference>
<keyword evidence="2" id="KW-1185">Reference proteome</keyword>
<name>A0ACB7EW76_NIBAL</name>
<gene>
    <name evidence="1" type="primary">INPP4B.2</name>
    <name evidence="1" type="ORF">GBF38_005006</name>
</gene>
<accession>A0ACB7EW76</accession>
<reference evidence="1" key="1">
    <citation type="submission" date="2020-04" db="EMBL/GenBank/DDBJ databases">
        <title>A chromosome-scale assembly and high-density genetic map of the yellow drum (Nibea albiflora) genome.</title>
        <authorList>
            <person name="Xu D."/>
            <person name="Zhang W."/>
            <person name="Chen R."/>
            <person name="Tan P."/>
            <person name="Wang L."/>
            <person name="Song H."/>
            <person name="Tian L."/>
            <person name="Zhu Q."/>
            <person name="Wang B."/>
        </authorList>
    </citation>
    <scope>NUCLEOTIDE SEQUENCE</scope>
    <source>
        <strain evidence="1">ZJHYS-2018</strain>
    </source>
</reference>
<evidence type="ECO:0000313" key="1">
    <source>
        <dbReference type="EMBL" id="KAG8005938.1"/>
    </source>
</evidence>
<proteinExistence type="predicted"/>